<dbReference type="RefSeq" id="WP_133531427.1">
    <property type="nucleotide sequence ID" value="NZ_SNXR01000001.1"/>
</dbReference>
<name>A0A4R6QG23_9FLAO</name>
<organism evidence="1 2">
    <name type="scientific">Flavobacterium dankookense</name>
    <dbReference type="NCBI Taxonomy" id="706186"/>
    <lineage>
        <taxon>Bacteria</taxon>
        <taxon>Pseudomonadati</taxon>
        <taxon>Bacteroidota</taxon>
        <taxon>Flavobacteriia</taxon>
        <taxon>Flavobacteriales</taxon>
        <taxon>Flavobacteriaceae</taxon>
        <taxon>Flavobacterium</taxon>
    </lineage>
</organism>
<protein>
    <recommendedName>
        <fullName evidence="3">YD repeat-containing protein</fullName>
    </recommendedName>
</protein>
<dbReference type="OrthoDB" id="1046747at2"/>
<evidence type="ECO:0008006" key="3">
    <source>
        <dbReference type="Google" id="ProtNLM"/>
    </source>
</evidence>
<dbReference type="AlphaFoldDB" id="A0A4R6QG23"/>
<sequence length="268" mass="31715">MRYIPLLLFFLLCSCGSVKIKELKDDYTQPLVGKVKSIHATIYEYRIVDKDTSVWSKSHVMEFDRNNLLIKETKTNEHYTTELNYKYTNGLVTEMTSPEDKNNYKTVYTYDSNQNCMEEKAFNDDRTFHTLTKVFDVYNNPIEEKRVYFGKMNHTTKTTYNYKEKTIVTEKSFDTLYMVTMKTKMKFNKNGFITRSEIIKENAPNNFDQYKIDKAGNLIQKTSHYSDGTIKETFSYQNTYDKTGNIITRKKFYNGKLVGKTVFDVTYW</sequence>
<keyword evidence="2" id="KW-1185">Reference proteome</keyword>
<comment type="caution">
    <text evidence="1">The sequence shown here is derived from an EMBL/GenBank/DDBJ whole genome shotgun (WGS) entry which is preliminary data.</text>
</comment>
<dbReference type="PROSITE" id="PS51257">
    <property type="entry name" value="PROKAR_LIPOPROTEIN"/>
    <property type="match status" value="1"/>
</dbReference>
<proteinExistence type="predicted"/>
<reference evidence="1 2" key="1">
    <citation type="submission" date="2019-03" db="EMBL/GenBank/DDBJ databases">
        <title>Genomic Encyclopedia of Archaeal and Bacterial Type Strains, Phase II (KMG-II): from individual species to whole genera.</title>
        <authorList>
            <person name="Goeker M."/>
        </authorList>
    </citation>
    <scope>NUCLEOTIDE SEQUENCE [LARGE SCALE GENOMIC DNA]</scope>
    <source>
        <strain evidence="1 2">DSM 25687</strain>
    </source>
</reference>
<evidence type="ECO:0000313" key="1">
    <source>
        <dbReference type="EMBL" id="TDP61910.1"/>
    </source>
</evidence>
<dbReference type="EMBL" id="SNXR01000001">
    <property type="protein sequence ID" value="TDP61910.1"/>
    <property type="molecule type" value="Genomic_DNA"/>
</dbReference>
<dbReference type="Proteomes" id="UP000295260">
    <property type="component" value="Unassembled WGS sequence"/>
</dbReference>
<dbReference type="Gene3D" id="2.180.10.10">
    <property type="entry name" value="RHS repeat-associated core"/>
    <property type="match status" value="1"/>
</dbReference>
<accession>A0A4R6QG23</accession>
<gene>
    <name evidence="1" type="ORF">BC748_0019</name>
</gene>
<evidence type="ECO:0000313" key="2">
    <source>
        <dbReference type="Proteomes" id="UP000295260"/>
    </source>
</evidence>